<sequence length="67" mass="8105">MKLGFRKPNLKKRLRARTSVKRQMTQRQNIKMPKGKGWLRNPKRSARNKVYNLTSFDLFKVIKKLFK</sequence>
<dbReference type="OrthoDB" id="9816323at2"/>
<evidence type="ECO:0000313" key="2">
    <source>
        <dbReference type="Proteomes" id="UP000247922"/>
    </source>
</evidence>
<name>A0A2V3WH51_9BACI</name>
<dbReference type="EMBL" id="QJJR01000001">
    <property type="protein sequence ID" value="PXW93169.1"/>
    <property type="molecule type" value="Genomic_DNA"/>
</dbReference>
<organism evidence="1 2">
    <name type="scientific">Streptohalobacillus salinus</name>
    <dbReference type="NCBI Taxonomy" id="621096"/>
    <lineage>
        <taxon>Bacteria</taxon>
        <taxon>Bacillati</taxon>
        <taxon>Bacillota</taxon>
        <taxon>Bacilli</taxon>
        <taxon>Bacillales</taxon>
        <taxon>Bacillaceae</taxon>
        <taxon>Streptohalobacillus</taxon>
    </lineage>
</organism>
<protein>
    <recommendedName>
        <fullName evidence="3">Phage protein</fullName>
    </recommendedName>
</protein>
<dbReference type="AlphaFoldDB" id="A0A2V3WH51"/>
<accession>A0A2V3WH51</accession>
<proteinExistence type="predicted"/>
<keyword evidence="2" id="KW-1185">Reference proteome</keyword>
<gene>
    <name evidence="1" type="ORF">DES38_101255</name>
</gene>
<reference evidence="1 2" key="1">
    <citation type="submission" date="2018-05" db="EMBL/GenBank/DDBJ databases">
        <title>Genomic Encyclopedia of Type Strains, Phase IV (KMG-IV): sequencing the most valuable type-strain genomes for metagenomic binning, comparative biology and taxonomic classification.</title>
        <authorList>
            <person name="Goeker M."/>
        </authorList>
    </citation>
    <scope>NUCLEOTIDE SEQUENCE [LARGE SCALE GENOMIC DNA]</scope>
    <source>
        <strain evidence="1 2">DSM 22440</strain>
    </source>
</reference>
<dbReference type="Proteomes" id="UP000247922">
    <property type="component" value="Unassembled WGS sequence"/>
</dbReference>
<evidence type="ECO:0008006" key="3">
    <source>
        <dbReference type="Google" id="ProtNLM"/>
    </source>
</evidence>
<comment type="caution">
    <text evidence="1">The sequence shown here is derived from an EMBL/GenBank/DDBJ whole genome shotgun (WGS) entry which is preliminary data.</text>
</comment>
<evidence type="ECO:0000313" key="1">
    <source>
        <dbReference type="EMBL" id="PXW93169.1"/>
    </source>
</evidence>